<organism evidence="1 2">
    <name type="scientific">Paramuricea clavata</name>
    <name type="common">Red gorgonian</name>
    <name type="synonym">Violescent sea-whip</name>
    <dbReference type="NCBI Taxonomy" id="317549"/>
    <lineage>
        <taxon>Eukaryota</taxon>
        <taxon>Metazoa</taxon>
        <taxon>Cnidaria</taxon>
        <taxon>Anthozoa</taxon>
        <taxon>Octocorallia</taxon>
        <taxon>Malacalcyonacea</taxon>
        <taxon>Plexauridae</taxon>
        <taxon>Paramuricea</taxon>
    </lineage>
</organism>
<accession>A0A6S7HY36</accession>
<sequence length="389" mass="44340">CTRSGKCTSSGVNSKDYKDEGPSRPLFNVVSHFSSAFLIVKELNIIGGNPSTRLQEILEKYGDVFEEDIGLVKTTKAKLNLKENTRQVPYALRPKVEVELTKLQNDGILTKVDSSERPTSVVPVIKKNGNVQLWGDFKQTINSVLHVQQYPLPRIDAIFASLGGGQKFSKIDLRQAYLQMEMEEESKKFLTINTHKGLFQNNWIVFGVASAPAMWQQTLEGIPHVQCILDDMIISGATDQEHLDNLEEVLSRLSEHGLRANISKCEFFKERIEFCGHEISKLGLHKSQQKVNAVINAPRPENVSQDRSFVRLINYYHDFLPNLSTLLQPLNQLLGKDRRWKWNLECEQAFLKAKELIASEEVLAHYDPQRPIKLNTQQLKMKKITITKR</sequence>
<dbReference type="InterPro" id="IPR050951">
    <property type="entry name" value="Retrovirus_Pol_polyprotein"/>
</dbReference>
<evidence type="ECO:0000313" key="1">
    <source>
        <dbReference type="EMBL" id="CAB4009033.1"/>
    </source>
</evidence>
<dbReference type="InterPro" id="IPR043502">
    <property type="entry name" value="DNA/RNA_pol_sf"/>
</dbReference>
<dbReference type="PANTHER" id="PTHR37984">
    <property type="entry name" value="PROTEIN CBG26694"/>
    <property type="match status" value="1"/>
</dbReference>
<name>A0A6S7HY36_PARCT</name>
<dbReference type="CDD" id="cd01647">
    <property type="entry name" value="RT_LTR"/>
    <property type="match status" value="1"/>
</dbReference>
<dbReference type="PROSITE" id="PS50878">
    <property type="entry name" value="RT_POL"/>
    <property type="match status" value="1"/>
</dbReference>
<proteinExistence type="predicted"/>
<feature type="non-terminal residue" evidence="1">
    <location>
        <position position="389"/>
    </location>
</feature>
<gene>
    <name evidence="1" type="ORF">PACLA_8A068086</name>
</gene>
<dbReference type="Gene3D" id="3.10.10.10">
    <property type="entry name" value="HIV Type 1 Reverse Transcriptase, subunit A, domain 1"/>
    <property type="match status" value="1"/>
</dbReference>
<protein>
    <submittedName>
        <fullName evidence="1">Uncharacterized protein</fullName>
    </submittedName>
</protein>
<dbReference type="InterPro" id="IPR000477">
    <property type="entry name" value="RT_dom"/>
</dbReference>
<keyword evidence="2" id="KW-1185">Reference proteome</keyword>
<reference evidence="1" key="1">
    <citation type="submission" date="2020-04" db="EMBL/GenBank/DDBJ databases">
        <authorList>
            <person name="Alioto T."/>
            <person name="Alioto T."/>
            <person name="Gomez Garrido J."/>
        </authorList>
    </citation>
    <scope>NUCLEOTIDE SEQUENCE</scope>
    <source>
        <strain evidence="1">A484AB</strain>
    </source>
</reference>
<dbReference type="EMBL" id="CACRXK020006309">
    <property type="protein sequence ID" value="CAB4009033.1"/>
    <property type="molecule type" value="Genomic_DNA"/>
</dbReference>
<dbReference type="OrthoDB" id="427924at2759"/>
<dbReference type="FunFam" id="3.30.70.270:FF:000023">
    <property type="entry name" value="Pol"/>
    <property type="match status" value="1"/>
</dbReference>
<dbReference type="SUPFAM" id="SSF56672">
    <property type="entry name" value="DNA/RNA polymerases"/>
    <property type="match status" value="1"/>
</dbReference>
<dbReference type="Pfam" id="PF00078">
    <property type="entry name" value="RVT_1"/>
    <property type="match status" value="1"/>
</dbReference>
<dbReference type="Proteomes" id="UP001152795">
    <property type="component" value="Unassembled WGS sequence"/>
</dbReference>
<dbReference type="PANTHER" id="PTHR37984:SF14">
    <property type="entry name" value="RIBONUCLEASE H"/>
    <property type="match status" value="1"/>
</dbReference>
<feature type="non-terminal residue" evidence="1">
    <location>
        <position position="1"/>
    </location>
</feature>
<comment type="caution">
    <text evidence="1">The sequence shown here is derived from an EMBL/GenBank/DDBJ whole genome shotgun (WGS) entry which is preliminary data.</text>
</comment>
<dbReference type="AlphaFoldDB" id="A0A6S7HY36"/>
<dbReference type="Gene3D" id="3.30.70.270">
    <property type="match status" value="2"/>
</dbReference>
<dbReference type="InterPro" id="IPR043128">
    <property type="entry name" value="Rev_trsase/Diguanyl_cyclase"/>
</dbReference>
<evidence type="ECO:0000313" key="2">
    <source>
        <dbReference type="Proteomes" id="UP001152795"/>
    </source>
</evidence>